<evidence type="ECO:0000256" key="1">
    <source>
        <dbReference type="SAM" id="MobiDB-lite"/>
    </source>
</evidence>
<dbReference type="Proteomes" id="UP000614601">
    <property type="component" value="Unassembled WGS sequence"/>
</dbReference>
<dbReference type="EMBL" id="CAJFCW020000002">
    <property type="protein sequence ID" value="CAG9097608.1"/>
    <property type="molecule type" value="Genomic_DNA"/>
</dbReference>
<accession>A0A811K9E5</accession>
<protein>
    <submittedName>
        <fullName evidence="2">Uncharacterized protein</fullName>
    </submittedName>
</protein>
<name>A0A811K9E5_9BILA</name>
<gene>
    <name evidence="2" type="ORF">BOKJ2_LOCUS4595</name>
</gene>
<reference evidence="2" key="1">
    <citation type="submission" date="2020-09" db="EMBL/GenBank/DDBJ databases">
        <authorList>
            <person name="Kikuchi T."/>
        </authorList>
    </citation>
    <scope>NUCLEOTIDE SEQUENCE</scope>
    <source>
        <strain evidence="2">SH1</strain>
    </source>
</reference>
<dbReference type="Proteomes" id="UP000783686">
    <property type="component" value="Unassembled WGS sequence"/>
</dbReference>
<dbReference type="AlphaFoldDB" id="A0A811K9E5"/>
<feature type="compositionally biased region" description="Polar residues" evidence="1">
    <location>
        <begin position="90"/>
        <end position="104"/>
    </location>
</feature>
<organism evidence="2 3">
    <name type="scientific">Bursaphelenchus okinawaensis</name>
    <dbReference type="NCBI Taxonomy" id="465554"/>
    <lineage>
        <taxon>Eukaryota</taxon>
        <taxon>Metazoa</taxon>
        <taxon>Ecdysozoa</taxon>
        <taxon>Nematoda</taxon>
        <taxon>Chromadorea</taxon>
        <taxon>Rhabditida</taxon>
        <taxon>Tylenchina</taxon>
        <taxon>Tylenchomorpha</taxon>
        <taxon>Aphelenchoidea</taxon>
        <taxon>Aphelenchoididae</taxon>
        <taxon>Bursaphelenchus</taxon>
    </lineage>
</organism>
<evidence type="ECO:0000313" key="3">
    <source>
        <dbReference type="Proteomes" id="UP000614601"/>
    </source>
</evidence>
<dbReference type="EMBL" id="CAJFDH010000002">
    <property type="protein sequence ID" value="CAD5212794.1"/>
    <property type="molecule type" value="Genomic_DNA"/>
</dbReference>
<keyword evidence="3" id="KW-1185">Reference proteome</keyword>
<comment type="caution">
    <text evidence="2">The sequence shown here is derived from an EMBL/GenBank/DDBJ whole genome shotgun (WGS) entry which is preliminary data.</text>
</comment>
<proteinExistence type="predicted"/>
<sequence>MLNFCTSCRVGSAVAVAPLAIRKDLGSTPRTAQPRRLEEWVVLSARGLGTSILGLHEYMIERQKSYGAPHPRLSDARNSEIPGERPNYGKRQTQGLLRWSSSEP</sequence>
<evidence type="ECO:0000313" key="2">
    <source>
        <dbReference type="EMBL" id="CAD5212794.1"/>
    </source>
</evidence>
<feature type="region of interest" description="Disordered" evidence="1">
    <location>
        <begin position="66"/>
        <end position="104"/>
    </location>
</feature>